<dbReference type="CDD" id="cd09272">
    <property type="entry name" value="RNase_HI_RT_Ty1"/>
    <property type="match status" value="1"/>
</dbReference>
<dbReference type="PANTHER" id="PTHR11439">
    <property type="entry name" value="GAG-POL-RELATED RETROTRANSPOSON"/>
    <property type="match status" value="1"/>
</dbReference>
<organism evidence="1 2">
    <name type="scientific">Gossypium arboreum</name>
    <name type="common">Tree cotton</name>
    <name type="synonym">Gossypium nanking</name>
    <dbReference type="NCBI Taxonomy" id="29729"/>
    <lineage>
        <taxon>Eukaryota</taxon>
        <taxon>Viridiplantae</taxon>
        <taxon>Streptophyta</taxon>
        <taxon>Embryophyta</taxon>
        <taxon>Tracheophyta</taxon>
        <taxon>Spermatophyta</taxon>
        <taxon>Magnoliopsida</taxon>
        <taxon>eudicotyledons</taxon>
        <taxon>Gunneridae</taxon>
        <taxon>Pentapetalae</taxon>
        <taxon>rosids</taxon>
        <taxon>malvids</taxon>
        <taxon>Malvales</taxon>
        <taxon>Malvaceae</taxon>
        <taxon>Malvoideae</taxon>
        <taxon>Gossypium</taxon>
    </lineage>
</organism>
<reference evidence="1 2" key="1">
    <citation type="submission" date="2023-03" db="EMBL/GenBank/DDBJ databases">
        <title>WGS of Gossypium arboreum.</title>
        <authorList>
            <person name="Yu D."/>
        </authorList>
    </citation>
    <scope>NUCLEOTIDE SEQUENCE [LARGE SCALE GENOMIC DNA]</scope>
    <source>
        <tissue evidence="1">Leaf</tissue>
    </source>
</reference>
<keyword evidence="2" id="KW-1185">Reference proteome</keyword>
<dbReference type="Proteomes" id="UP001358586">
    <property type="component" value="Chromosome 13"/>
</dbReference>
<sequence length="178" mass="20569">MESCKPTNIPIAHGEKLTRNEDVEKIDERSYKSLVRCLLYLTASRLDIMFVASLLSRFMHCCNVNHLKATKRVLRYIKGTLDHGVKFMRTEKIKLLRYSDSDWVGSSEDIKSTSNYFFTLGSSVFCWSLKKQETVSQKTAEAEYVKAATVINQAIWLRKLLNDLNLKKEEATKFKCDN</sequence>
<evidence type="ECO:0000313" key="1">
    <source>
        <dbReference type="EMBL" id="KAK5771027.1"/>
    </source>
</evidence>
<comment type="caution">
    <text evidence="1">The sequence shown here is derived from an EMBL/GenBank/DDBJ whole genome shotgun (WGS) entry which is preliminary data.</text>
</comment>
<dbReference type="PANTHER" id="PTHR11439:SF503">
    <property type="entry name" value="CYSTEINE-RICH RLK (RECEPTOR-LIKE PROTEIN KINASE) 8"/>
    <property type="match status" value="1"/>
</dbReference>
<accession>A0ABR0MCM9</accession>
<dbReference type="EMBL" id="JARKNE010000013">
    <property type="protein sequence ID" value="KAK5771027.1"/>
    <property type="molecule type" value="Genomic_DNA"/>
</dbReference>
<gene>
    <name evidence="1" type="ORF">PVK06_047199</name>
</gene>
<proteinExistence type="predicted"/>
<protein>
    <submittedName>
        <fullName evidence="1">Uncharacterized protein</fullName>
    </submittedName>
</protein>
<evidence type="ECO:0000313" key="2">
    <source>
        <dbReference type="Proteomes" id="UP001358586"/>
    </source>
</evidence>
<name>A0ABR0MCM9_GOSAR</name>